<dbReference type="EMBL" id="KL584751">
    <property type="protein sequence ID" value="KEQ98665.1"/>
    <property type="molecule type" value="Genomic_DNA"/>
</dbReference>
<reference evidence="2 3" key="1">
    <citation type="journal article" date="2014" name="BMC Genomics">
        <title>Genome sequencing of four Aureobasidium pullulans varieties: biotechnological potential, stress tolerance, and description of new species.</title>
        <authorList>
            <person name="Gostin Ar C."/>
            <person name="Ohm R.A."/>
            <person name="Kogej T."/>
            <person name="Sonjak S."/>
            <person name="Turk M."/>
            <person name="Zajc J."/>
            <person name="Zalar P."/>
            <person name="Grube M."/>
            <person name="Sun H."/>
            <person name="Han J."/>
            <person name="Sharma A."/>
            <person name="Chiniquy J."/>
            <person name="Ngan C.Y."/>
            <person name="Lipzen A."/>
            <person name="Barry K."/>
            <person name="Grigoriev I.V."/>
            <person name="Gunde-Cimerman N."/>
        </authorList>
    </citation>
    <scope>NUCLEOTIDE SEQUENCE [LARGE SCALE GENOMIC DNA]</scope>
    <source>
        <strain evidence="2 3">EXF-2481</strain>
    </source>
</reference>
<keyword evidence="3" id="KW-1185">Reference proteome</keyword>
<dbReference type="AlphaFoldDB" id="A0A074YLW9"/>
<proteinExistence type="predicted"/>
<gene>
    <name evidence="2" type="ORF">AUEXF2481DRAFT_370374</name>
</gene>
<dbReference type="STRING" id="1043005.A0A074YLW9"/>
<dbReference type="Proteomes" id="UP000030641">
    <property type="component" value="Unassembled WGS sequence"/>
</dbReference>
<dbReference type="HOGENOM" id="CLU_882732_0_0_1"/>
<evidence type="ECO:0000259" key="1">
    <source>
        <dbReference type="Pfam" id="PF07985"/>
    </source>
</evidence>
<accession>A0A074YLW9</accession>
<feature type="domain" description="SRR1-like" evidence="1">
    <location>
        <begin position="92"/>
        <end position="226"/>
    </location>
</feature>
<dbReference type="InParanoid" id="A0A074YLW9"/>
<evidence type="ECO:0000313" key="2">
    <source>
        <dbReference type="EMBL" id="KEQ98665.1"/>
    </source>
</evidence>
<name>A0A074YLW9_AURSE</name>
<dbReference type="RefSeq" id="XP_013347640.1">
    <property type="nucleotide sequence ID" value="XM_013492186.1"/>
</dbReference>
<dbReference type="InterPro" id="IPR012942">
    <property type="entry name" value="SRR1-like"/>
</dbReference>
<dbReference type="GeneID" id="25365745"/>
<sequence length="315" mass="35176">MAGIPPNGPPNPYPRAQLSETNKAGITDRCWNNLLNQFFLKHPHFSPGEWDPQGSPTNGKLDMIWKETLNVCHAIINPHPSNVHATEYRKYLQNMVAKAGQINNAVCLGLGELASSGRTESRGVFVQQCGMFFALCEIIENQQHIQLGSLPKAFQDPRFGVNERHVLETLGSQKIVWPPAADQHIGHHTFVYAPRLPASTMFGTISKPGMSPEILFTVPLDSDTSGIGIVIGKHYIESVYRTGDPALDPETTAMYDELTRFFNTHESVRFNGIYLDEEILKEDIRLKVAIEDAFEIATFYVRKRPLSGSIWSTAN</sequence>
<organism evidence="2 3">
    <name type="scientific">Aureobasidium subglaciale (strain EXF-2481)</name>
    <name type="common">Aureobasidium pullulans var. subglaciale</name>
    <dbReference type="NCBI Taxonomy" id="1043005"/>
    <lineage>
        <taxon>Eukaryota</taxon>
        <taxon>Fungi</taxon>
        <taxon>Dikarya</taxon>
        <taxon>Ascomycota</taxon>
        <taxon>Pezizomycotina</taxon>
        <taxon>Dothideomycetes</taxon>
        <taxon>Dothideomycetidae</taxon>
        <taxon>Dothideales</taxon>
        <taxon>Saccotheciaceae</taxon>
        <taxon>Aureobasidium</taxon>
    </lineage>
</organism>
<evidence type="ECO:0000313" key="3">
    <source>
        <dbReference type="Proteomes" id="UP000030641"/>
    </source>
</evidence>
<dbReference type="OrthoDB" id="5318346at2759"/>
<dbReference type="Pfam" id="PF07985">
    <property type="entry name" value="SRR1"/>
    <property type="match status" value="1"/>
</dbReference>
<protein>
    <recommendedName>
        <fullName evidence="1">SRR1-like domain-containing protein</fullName>
    </recommendedName>
</protein>